<protein>
    <recommendedName>
        <fullName evidence="4">F-box domain-containing protein</fullName>
    </recommendedName>
</protein>
<feature type="region of interest" description="Disordered" evidence="1">
    <location>
        <begin position="1"/>
        <end position="74"/>
    </location>
</feature>
<gene>
    <name evidence="2" type="ORF">CRHIZ90672A_00001834</name>
</gene>
<dbReference type="EMBL" id="CABFNQ020000730">
    <property type="protein sequence ID" value="CAH0027863.1"/>
    <property type="molecule type" value="Genomic_DNA"/>
</dbReference>
<sequence length="628" mass="70919">MASRRSSRLRIRQEIEPADPMPARDLRVHPTERKASASKVDALFPPPKAKQAKAPGPKAQAGSRPRNTSDSAVQPVPSALPQEIIDLILDQITDPSIIGKMARTCKKYYSIMMPRLHQRVAVIAGFRVDIQKLIQSIEPYLSRSQLRILRKEKGKYSCRQKKFSPYLAEHQVPPCASFVRQMIVGERDPDRKHEHIIHAYLNEALKNLRNLQIVETMPMTKSIAQNLAIMEYLQALSIDLSRLDYGARPFLRKIKNLKHLSVKDDSSYLLDNFSEPDLIPQIIVNSRATLRSLIFIKGRSDGMPAPTTPATGHEFPSLKSLSFGRTESDNAFSKWLQRSIDFMRLRELYHESLGDDQASFFDHLATLAASKASSEIALRTFFVDLSSKFTRMPQSNQLRIDAQIRFLSSFDTLTSLELYAYNQPWTNAPSGIPKTLLDATLKHKSLKSFKISYVDIDCGFSNILYISATNLTTILDGLPLLEEIQFAPERDELDEIGRAFVRGANLKSITYFPVGSLGLLNVESLSEEALKSILRASLSHNADASNSEGKFVWEDHTKLREISVNLKAWQVSSNFVGRAPGGAKKPRMFTRAGRGVMCRDVSCTEAIEINRVFDPRYRWVEKVARDMH</sequence>
<comment type="caution">
    <text evidence="2">The sequence shown here is derived from an EMBL/GenBank/DDBJ whole genome shotgun (WGS) entry which is preliminary data.</text>
</comment>
<evidence type="ECO:0008006" key="4">
    <source>
        <dbReference type="Google" id="ProtNLM"/>
    </source>
</evidence>
<name>A0A9N9YL07_9HYPO</name>
<dbReference type="SUPFAM" id="SSF52047">
    <property type="entry name" value="RNI-like"/>
    <property type="match status" value="1"/>
</dbReference>
<dbReference type="Proteomes" id="UP000696573">
    <property type="component" value="Unassembled WGS sequence"/>
</dbReference>
<organism evidence="2 3">
    <name type="scientific">Clonostachys rhizophaga</name>
    <dbReference type="NCBI Taxonomy" id="160324"/>
    <lineage>
        <taxon>Eukaryota</taxon>
        <taxon>Fungi</taxon>
        <taxon>Dikarya</taxon>
        <taxon>Ascomycota</taxon>
        <taxon>Pezizomycotina</taxon>
        <taxon>Sordariomycetes</taxon>
        <taxon>Hypocreomycetidae</taxon>
        <taxon>Hypocreales</taxon>
        <taxon>Bionectriaceae</taxon>
        <taxon>Clonostachys</taxon>
    </lineage>
</organism>
<proteinExistence type="predicted"/>
<evidence type="ECO:0000256" key="1">
    <source>
        <dbReference type="SAM" id="MobiDB-lite"/>
    </source>
</evidence>
<reference evidence="2" key="1">
    <citation type="submission" date="2021-10" db="EMBL/GenBank/DDBJ databases">
        <authorList>
            <person name="Piombo E."/>
        </authorList>
    </citation>
    <scope>NUCLEOTIDE SEQUENCE</scope>
</reference>
<keyword evidence="3" id="KW-1185">Reference proteome</keyword>
<dbReference type="OrthoDB" id="5311681at2759"/>
<dbReference type="AlphaFoldDB" id="A0A9N9YL07"/>
<accession>A0A9N9YL07</accession>
<evidence type="ECO:0000313" key="2">
    <source>
        <dbReference type="EMBL" id="CAH0027863.1"/>
    </source>
</evidence>
<feature type="compositionally biased region" description="Basic and acidic residues" evidence="1">
    <location>
        <begin position="22"/>
        <end position="35"/>
    </location>
</feature>
<feature type="compositionally biased region" description="Low complexity" evidence="1">
    <location>
        <begin position="52"/>
        <end position="62"/>
    </location>
</feature>
<evidence type="ECO:0000313" key="3">
    <source>
        <dbReference type="Proteomes" id="UP000696573"/>
    </source>
</evidence>
<feature type="compositionally biased region" description="Basic residues" evidence="1">
    <location>
        <begin position="1"/>
        <end position="10"/>
    </location>
</feature>